<evidence type="ECO:0000313" key="3">
    <source>
        <dbReference type="Proteomes" id="UP000424966"/>
    </source>
</evidence>
<keyword evidence="3" id="KW-1185">Reference proteome</keyword>
<dbReference type="Proteomes" id="UP000424966">
    <property type="component" value="Chromosome"/>
</dbReference>
<name>A0ABX6F608_YERIN</name>
<evidence type="ECO:0000313" key="2">
    <source>
        <dbReference type="EMBL" id="QGR70469.1"/>
    </source>
</evidence>
<dbReference type="InterPro" id="IPR029044">
    <property type="entry name" value="Nucleotide-diphossugar_trans"/>
</dbReference>
<dbReference type="RefSeq" id="WP_053012085.1">
    <property type="nucleotide sequence ID" value="NZ_CP046293.1"/>
</dbReference>
<dbReference type="PANTHER" id="PTHR22916">
    <property type="entry name" value="GLYCOSYLTRANSFERASE"/>
    <property type="match status" value="1"/>
</dbReference>
<gene>
    <name evidence="2" type="ORF">FOC37_08790</name>
</gene>
<feature type="domain" description="Glycosyltransferase 2-like" evidence="1">
    <location>
        <begin position="7"/>
        <end position="113"/>
    </location>
</feature>
<protein>
    <submittedName>
        <fullName evidence="2">Glycosyltransferase</fullName>
    </submittedName>
</protein>
<dbReference type="GeneID" id="58046354"/>
<dbReference type="Gene3D" id="3.90.550.10">
    <property type="entry name" value="Spore Coat Polysaccharide Biosynthesis Protein SpsA, Chain A"/>
    <property type="match status" value="1"/>
</dbReference>
<dbReference type="InterPro" id="IPR001173">
    <property type="entry name" value="Glyco_trans_2-like"/>
</dbReference>
<reference evidence="2 3" key="1">
    <citation type="submission" date="2019-11" db="EMBL/GenBank/DDBJ databases">
        <title>FDA dAtabase for Regulatory Grade micrObial Sequences (FDA-ARGOS): Supporting development and validation of Infectious Disease Dx tests.</title>
        <authorList>
            <person name="Patel R."/>
            <person name="Rucinski S."/>
            <person name="Tallon L."/>
            <person name="Sadzewicz L."/>
            <person name="Vavikolanu K."/>
            <person name="Mehta A."/>
            <person name="Aluvathingal J."/>
            <person name="Nadendla S."/>
            <person name="Nandy P."/>
            <person name="Geyer C."/>
            <person name="Yan Y."/>
            <person name="Sichtig H."/>
        </authorList>
    </citation>
    <scope>NUCLEOTIDE SEQUENCE [LARGE SCALE GENOMIC DNA]</scope>
    <source>
        <strain evidence="2 3">FDAARGOS_729</strain>
    </source>
</reference>
<accession>A0ABX6F608</accession>
<dbReference type="EMBL" id="CP046294">
    <property type="protein sequence ID" value="QGR70469.1"/>
    <property type="molecule type" value="Genomic_DNA"/>
</dbReference>
<dbReference type="SUPFAM" id="SSF53448">
    <property type="entry name" value="Nucleotide-diphospho-sugar transferases"/>
    <property type="match status" value="1"/>
</dbReference>
<evidence type="ECO:0000259" key="1">
    <source>
        <dbReference type="Pfam" id="PF00535"/>
    </source>
</evidence>
<sequence length="297" mass="34838">MYNPLVSIVVASYNAEHFIEETLDSCINQLYKNIEIIITDDYSSDATVNICNEWINKKKSNNNVRIILITSGKNEGIPKNLNKAIPYCQGDWVKFIGSDDIMKPDAIVQLVKYSDMFKIRPIVIFSLFETFGSGVEVGNIYPLGWTKYVIKLKASWCKEFLAMLHLNNLAPAAFINNSLFRDEGVIFNERYELLEDLPLWLKLICEKRDVVFLDVITVEYRIHSNQVTTQSGLGINKKLLSDLFRLNDFRLEKKHYLAYLHHKFYFYLNSRFPKYSRWLKFFDPLHIMIYILDRMGR</sequence>
<dbReference type="Pfam" id="PF00535">
    <property type="entry name" value="Glycos_transf_2"/>
    <property type="match status" value="1"/>
</dbReference>
<dbReference type="PANTHER" id="PTHR22916:SF3">
    <property type="entry name" value="UDP-GLCNAC:BETAGAL BETA-1,3-N-ACETYLGLUCOSAMINYLTRANSFERASE-LIKE PROTEIN 1"/>
    <property type="match status" value="1"/>
</dbReference>
<organism evidence="2 3">
    <name type="scientific">Yersinia intermedia</name>
    <dbReference type="NCBI Taxonomy" id="631"/>
    <lineage>
        <taxon>Bacteria</taxon>
        <taxon>Pseudomonadati</taxon>
        <taxon>Pseudomonadota</taxon>
        <taxon>Gammaproteobacteria</taxon>
        <taxon>Enterobacterales</taxon>
        <taxon>Yersiniaceae</taxon>
        <taxon>Yersinia</taxon>
    </lineage>
</organism>
<proteinExistence type="predicted"/>